<dbReference type="InterPro" id="IPR036271">
    <property type="entry name" value="Tet_transcr_reg_TetR-rel_C_sf"/>
</dbReference>
<evidence type="ECO:0000256" key="1">
    <source>
        <dbReference type="ARBA" id="ARBA00023015"/>
    </source>
</evidence>
<evidence type="ECO:0000313" key="6">
    <source>
        <dbReference type="EMBL" id="MDR7362271.1"/>
    </source>
</evidence>
<dbReference type="EMBL" id="JAVDYG010000001">
    <property type="protein sequence ID" value="MDR7362271.1"/>
    <property type="molecule type" value="Genomic_DNA"/>
</dbReference>
<gene>
    <name evidence="6" type="ORF">J2S63_001824</name>
</gene>
<feature type="domain" description="HTH tetR-type" evidence="5">
    <location>
        <begin position="23"/>
        <end position="84"/>
    </location>
</feature>
<evidence type="ECO:0000256" key="2">
    <source>
        <dbReference type="ARBA" id="ARBA00023125"/>
    </source>
</evidence>
<keyword evidence="7" id="KW-1185">Reference proteome</keyword>
<feature type="DNA-binding region" description="H-T-H motif" evidence="4">
    <location>
        <begin position="47"/>
        <end position="66"/>
    </location>
</feature>
<dbReference type="PANTHER" id="PTHR30055:SF234">
    <property type="entry name" value="HTH-TYPE TRANSCRIPTIONAL REGULATOR BETI"/>
    <property type="match status" value="1"/>
</dbReference>
<keyword evidence="1" id="KW-0805">Transcription regulation</keyword>
<dbReference type="Proteomes" id="UP001183648">
    <property type="component" value="Unassembled WGS sequence"/>
</dbReference>
<dbReference type="InterPro" id="IPR009057">
    <property type="entry name" value="Homeodomain-like_sf"/>
</dbReference>
<comment type="caution">
    <text evidence="6">The sequence shown here is derived from an EMBL/GenBank/DDBJ whole genome shotgun (WGS) entry which is preliminary data.</text>
</comment>
<dbReference type="PANTHER" id="PTHR30055">
    <property type="entry name" value="HTH-TYPE TRANSCRIPTIONAL REGULATOR RUTR"/>
    <property type="match status" value="1"/>
</dbReference>
<evidence type="ECO:0000313" key="7">
    <source>
        <dbReference type="Proteomes" id="UP001183648"/>
    </source>
</evidence>
<dbReference type="SUPFAM" id="SSF46689">
    <property type="entry name" value="Homeodomain-like"/>
    <property type="match status" value="1"/>
</dbReference>
<protein>
    <submittedName>
        <fullName evidence="6">AcrR family transcriptional regulator</fullName>
    </submittedName>
</protein>
<keyword evidence="2 4" id="KW-0238">DNA-binding</keyword>
<dbReference type="InterPro" id="IPR001647">
    <property type="entry name" value="HTH_TetR"/>
</dbReference>
<dbReference type="Gene3D" id="1.10.357.10">
    <property type="entry name" value="Tetracycline Repressor, domain 2"/>
    <property type="match status" value="1"/>
</dbReference>
<keyword evidence="3" id="KW-0804">Transcription</keyword>
<dbReference type="SUPFAM" id="SSF48498">
    <property type="entry name" value="Tetracyclin repressor-like, C-terminal domain"/>
    <property type="match status" value="1"/>
</dbReference>
<dbReference type="PROSITE" id="PS50977">
    <property type="entry name" value="HTH_TETR_2"/>
    <property type="match status" value="1"/>
</dbReference>
<name>A0ABU2BVH8_9ACTN</name>
<evidence type="ECO:0000256" key="3">
    <source>
        <dbReference type="ARBA" id="ARBA00023163"/>
    </source>
</evidence>
<proteinExistence type="predicted"/>
<accession>A0ABU2BVH8</accession>
<reference evidence="6 7" key="1">
    <citation type="submission" date="2023-07" db="EMBL/GenBank/DDBJ databases">
        <title>Sequencing the genomes of 1000 actinobacteria strains.</title>
        <authorList>
            <person name="Klenk H.-P."/>
        </authorList>
    </citation>
    <scope>NUCLEOTIDE SEQUENCE [LARGE SCALE GENOMIC DNA]</scope>
    <source>
        <strain evidence="6 7">DSM 19426</strain>
    </source>
</reference>
<evidence type="ECO:0000256" key="4">
    <source>
        <dbReference type="PROSITE-ProRule" id="PRU00335"/>
    </source>
</evidence>
<organism evidence="6 7">
    <name type="scientific">Nocardioides marmoribigeumensis</name>
    <dbReference type="NCBI Taxonomy" id="433649"/>
    <lineage>
        <taxon>Bacteria</taxon>
        <taxon>Bacillati</taxon>
        <taxon>Actinomycetota</taxon>
        <taxon>Actinomycetes</taxon>
        <taxon>Propionibacteriales</taxon>
        <taxon>Nocardioidaceae</taxon>
        <taxon>Nocardioides</taxon>
    </lineage>
</organism>
<sequence>MTRMAGHSGKTDGRQSRWDEHNEARRTAVLDAAIAAIEAAPEGAEVPVADIAARAGLSRTVLYRHFDDRADLDKAIRGRIFEHLQGVLLPRVTLDGTPVEIIQRIVGAYVDWATAHPRLHHVVHQQPLGLPGSPTDQAIGQLARQIRDLIVLGTTVLAFEADDDVQAALDPLVFGFIGMVMAAVHRWLGRADPAPAAEAFTGLLSEAIWMQIHGMAAARGLELDADVPIEQLLAGALESPESEPALESTETP</sequence>
<evidence type="ECO:0000259" key="5">
    <source>
        <dbReference type="PROSITE" id="PS50977"/>
    </source>
</evidence>
<dbReference type="Pfam" id="PF00440">
    <property type="entry name" value="TetR_N"/>
    <property type="match status" value="1"/>
</dbReference>
<dbReference type="InterPro" id="IPR050109">
    <property type="entry name" value="HTH-type_TetR-like_transc_reg"/>
</dbReference>